<keyword evidence="6" id="KW-1185">Reference proteome</keyword>
<reference evidence="5 6" key="1">
    <citation type="submission" date="2016-03" db="EMBL/GenBank/DDBJ databases">
        <title>Complete genome sequence of Shewanella psychrophila WP2, a deep sea bacterium isolated from west Pacific sediment.</title>
        <authorList>
            <person name="Xu G."/>
            <person name="Jian H."/>
        </authorList>
    </citation>
    <scope>NUCLEOTIDE SEQUENCE [LARGE SCALE GENOMIC DNA]</scope>
    <source>
        <strain evidence="5 6">WP2</strain>
    </source>
</reference>
<dbReference type="InterPro" id="IPR006664">
    <property type="entry name" value="OMP_bac"/>
</dbReference>
<evidence type="ECO:0000259" key="4">
    <source>
        <dbReference type="PROSITE" id="PS51123"/>
    </source>
</evidence>
<dbReference type="PROSITE" id="PS51257">
    <property type="entry name" value="PROKAR_LIPOPROTEIN"/>
    <property type="match status" value="1"/>
</dbReference>
<dbReference type="InterPro" id="IPR036737">
    <property type="entry name" value="OmpA-like_sf"/>
</dbReference>
<comment type="subcellular location">
    <subcellularLocation>
        <location evidence="1">Membrane</location>
    </subcellularLocation>
</comment>
<dbReference type="Proteomes" id="UP000189545">
    <property type="component" value="Chromosome"/>
</dbReference>
<sequence length="252" mass="28808">MQRLFKAGLIVGVFMGLVSCAQDVREDSIVWDHEWKQDIYNLLFTNIDDIDHVRYWVKREPEYVDGSPHQNACIEVAVPAISSKYYLANINTYAFNEVKSCQGDYWLHSNLVSATTEKAFSAELWKSDSGVLIHHTNQDHVRLVFQSLFLVNESVLTPEGKNILIRMIEELRGQPVESLRVYGVADSSGSYSSNRRLANARANSVKYYLQTEGMGDTPIMLRGSVENGLPTATQRISQRRFIIEMKFNYDEK</sequence>
<evidence type="ECO:0000313" key="5">
    <source>
        <dbReference type="EMBL" id="AQS37650.1"/>
    </source>
</evidence>
<dbReference type="EMBL" id="CP014782">
    <property type="protein sequence ID" value="AQS37650.1"/>
    <property type="molecule type" value="Genomic_DNA"/>
</dbReference>
<dbReference type="KEGG" id="spsw:Sps_02496"/>
<gene>
    <name evidence="5" type="ORF">Sps_02496</name>
</gene>
<feature type="domain" description="OmpA-like" evidence="4">
    <location>
        <begin position="136"/>
        <end position="252"/>
    </location>
</feature>
<dbReference type="SUPFAM" id="SSF103088">
    <property type="entry name" value="OmpA-like"/>
    <property type="match status" value="1"/>
</dbReference>
<dbReference type="AlphaFoldDB" id="A0A1S6HQ49"/>
<protein>
    <submittedName>
        <fullName evidence="5">OmpA family</fullName>
    </submittedName>
</protein>
<organism evidence="5 6">
    <name type="scientific">Shewanella psychrophila</name>
    <dbReference type="NCBI Taxonomy" id="225848"/>
    <lineage>
        <taxon>Bacteria</taxon>
        <taxon>Pseudomonadati</taxon>
        <taxon>Pseudomonadota</taxon>
        <taxon>Gammaproteobacteria</taxon>
        <taxon>Alteromonadales</taxon>
        <taxon>Shewanellaceae</taxon>
        <taxon>Shewanella</taxon>
    </lineage>
</organism>
<dbReference type="PRINTS" id="PR01021">
    <property type="entry name" value="OMPADOMAIN"/>
</dbReference>
<dbReference type="PROSITE" id="PS51123">
    <property type="entry name" value="OMPA_2"/>
    <property type="match status" value="1"/>
</dbReference>
<accession>A0A1S6HQ49</accession>
<evidence type="ECO:0000256" key="1">
    <source>
        <dbReference type="ARBA" id="ARBA00004370"/>
    </source>
</evidence>
<dbReference type="GO" id="GO:0016020">
    <property type="term" value="C:membrane"/>
    <property type="evidence" value="ECO:0007669"/>
    <property type="project" value="UniProtKB-SubCell"/>
</dbReference>
<dbReference type="STRING" id="225848.Sps_02496"/>
<evidence type="ECO:0000313" key="6">
    <source>
        <dbReference type="Proteomes" id="UP000189545"/>
    </source>
</evidence>
<dbReference type="Pfam" id="PF00691">
    <property type="entry name" value="OmpA"/>
    <property type="match status" value="1"/>
</dbReference>
<dbReference type="InterPro" id="IPR006665">
    <property type="entry name" value="OmpA-like"/>
</dbReference>
<name>A0A1S6HQ49_9GAMM</name>
<proteinExistence type="predicted"/>
<dbReference type="Gene3D" id="3.30.1330.60">
    <property type="entry name" value="OmpA-like domain"/>
    <property type="match status" value="1"/>
</dbReference>
<evidence type="ECO:0000256" key="2">
    <source>
        <dbReference type="ARBA" id="ARBA00023136"/>
    </source>
</evidence>
<keyword evidence="2 3" id="KW-0472">Membrane</keyword>
<evidence type="ECO:0000256" key="3">
    <source>
        <dbReference type="PROSITE-ProRule" id="PRU00473"/>
    </source>
</evidence>